<reference evidence="2" key="1">
    <citation type="submission" date="2022-06" db="EMBL/GenBank/DDBJ databases">
        <title>Genomic Encyclopedia of Archaeal and Bacterial Type Strains, Phase II (KMG-II): from individual species to whole genera.</title>
        <authorList>
            <person name="Goeker M."/>
        </authorList>
    </citation>
    <scope>NUCLEOTIDE SEQUENCE</scope>
    <source>
        <strain evidence="2">DSM 43935</strain>
    </source>
</reference>
<evidence type="ECO:0000313" key="2">
    <source>
        <dbReference type="EMBL" id="MCP2164450.1"/>
    </source>
</evidence>
<gene>
    <name evidence="2" type="ORF">LX83_001290</name>
</gene>
<keyword evidence="3" id="KW-1185">Reference proteome</keyword>
<accession>A0AAE3KF23</accession>
<sequence>MNFDELKKKAQELVEKHGDKIEGAADKAGDFAKSRFGRAEQIDSVVNKAKGLLGSVRRDADQDRGPESGQQPGQQPGQQSDQHPGQQPGQQQ</sequence>
<proteinExistence type="predicted"/>
<feature type="compositionally biased region" description="Low complexity" evidence="1">
    <location>
        <begin position="67"/>
        <end position="92"/>
    </location>
</feature>
<feature type="region of interest" description="Disordered" evidence="1">
    <location>
        <begin position="53"/>
        <end position="92"/>
    </location>
</feature>
<organism evidence="2 3">
    <name type="scientific">Goodfellowiella coeruleoviolacea</name>
    <dbReference type="NCBI Taxonomy" id="334858"/>
    <lineage>
        <taxon>Bacteria</taxon>
        <taxon>Bacillati</taxon>
        <taxon>Actinomycetota</taxon>
        <taxon>Actinomycetes</taxon>
        <taxon>Pseudonocardiales</taxon>
        <taxon>Pseudonocardiaceae</taxon>
        <taxon>Goodfellowiella</taxon>
    </lineage>
</organism>
<evidence type="ECO:0000313" key="3">
    <source>
        <dbReference type="Proteomes" id="UP001206128"/>
    </source>
</evidence>
<dbReference type="AlphaFoldDB" id="A0AAE3KF23"/>
<dbReference type="Proteomes" id="UP001206128">
    <property type="component" value="Unassembled WGS sequence"/>
</dbReference>
<feature type="compositionally biased region" description="Basic and acidic residues" evidence="1">
    <location>
        <begin position="56"/>
        <end position="66"/>
    </location>
</feature>
<dbReference type="Pfam" id="PF14013">
    <property type="entry name" value="MT0933_antitox"/>
    <property type="match status" value="1"/>
</dbReference>
<dbReference type="RefSeq" id="WP_253768132.1">
    <property type="nucleotide sequence ID" value="NZ_JAMTCK010000003.1"/>
</dbReference>
<comment type="caution">
    <text evidence="2">The sequence shown here is derived from an EMBL/GenBank/DDBJ whole genome shotgun (WGS) entry which is preliminary data.</text>
</comment>
<evidence type="ECO:0000256" key="1">
    <source>
        <dbReference type="SAM" id="MobiDB-lite"/>
    </source>
</evidence>
<dbReference type="EMBL" id="JAMTCK010000003">
    <property type="protein sequence ID" value="MCP2164450.1"/>
    <property type="molecule type" value="Genomic_DNA"/>
</dbReference>
<protein>
    <submittedName>
        <fullName evidence="2">MT0933-like antitoxin protein</fullName>
    </submittedName>
</protein>
<dbReference type="InterPro" id="IPR028037">
    <property type="entry name" value="Antitoxin_Rv0909/MT0933"/>
</dbReference>
<name>A0AAE3KF23_9PSEU</name>